<sequence>MPIAMPSAAAAKLGAQQKTLCGYCEKTVFKMEEFKVDHAVLHRQCFKCTHCKRKLTISSFASVNGKFYCKTHYLELFAKSGGTYGVFGDAGFKKSSSDSFKLNNKPDVAAASFKVLTSTVSVVEELKPVASSLKEKKVIADVPTGSSKLFDRLKQYEKVAGGSSSSSSSTSFKENKGKDENVVASLDLQPQKEQVEVADKETEKSSETEIAVKENKDSNGAISIDEAPETNHVQVVKEQKENVQETEIEVKEKNESDGNGVASVDAVTKTVGTQEAKAESITLQESVSEQREKVKEDETIYAIPVKVASKPSAPATAKLGAKQKILCGYCQKTVFKMEEFKVDNSVLHRQCFKCTHCKRKLTISSFASVNGKFYCKTHYLELFAKSGGTYGVFGDSGFKKSSSDSYKLQSKPDLVEESKPAASLIKEKRVTDDVSTGSSKLFDRLKQYEKVAGGSSSA</sequence>
<dbReference type="Gene3D" id="2.10.110.10">
    <property type="entry name" value="Cysteine Rich Protein"/>
    <property type="match status" value="2"/>
</dbReference>
<name>A0A7S3LN58_9STRA</name>
<evidence type="ECO:0000256" key="3">
    <source>
        <dbReference type="ARBA" id="ARBA00023038"/>
    </source>
</evidence>
<dbReference type="Pfam" id="PF00412">
    <property type="entry name" value="LIM"/>
    <property type="match status" value="2"/>
</dbReference>
<keyword evidence="2 4" id="KW-0862">Zinc</keyword>
<keyword evidence="1 4" id="KW-0479">Metal-binding</keyword>
<accession>A0A7S3LN58</accession>
<reference evidence="7" key="1">
    <citation type="submission" date="2021-01" db="EMBL/GenBank/DDBJ databases">
        <authorList>
            <person name="Corre E."/>
            <person name="Pelletier E."/>
            <person name="Niang G."/>
            <person name="Scheremetjew M."/>
            <person name="Finn R."/>
            <person name="Kale V."/>
            <person name="Holt S."/>
            <person name="Cochrane G."/>
            <person name="Meng A."/>
            <person name="Brown T."/>
            <person name="Cohen L."/>
        </authorList>
    </citation>
    <scope>NUCLEOTIDE SEQUENCE</scope>
    <source>
        <strain evidence="7">GSBS06</strain>
    </source>
</reference>
<evidence type="ECO:0000313" key="7">
    <source>
        <dbReference type="EMBL" id="CAE0435157.1"/>
    </source>
</evidence>
<proteinExistence type="predicted"/>
<feature type="region of interest" description="Disordered" evidence="5">
    <location>
        <begin position="189"/>
        <end position="233"/>
    </location>
</feature>
<dbReference type="AlphaFoldDB" id="A0A7S3LN58"/>
<gene>
    <name evidence="7" type="ORF">ASTO00021_LOCUS5439</name>
</gene>
<dbReference type="EMBL" id="HBIN01007419">
    <property type="protein sequence ID" value="CAE0435157.1"/>
    <property type="molecule type" value="Transcribed_RNA"/>
</dbReference>
<keyword evidence="3 4" id="KW-0440">LIM domain</keyword>
<evidence type="ECO:0000256" key="5">
    <source>
        <dbReference type="SAM" id="MobiDB-lite"/>
    </source>
</evidence>
<feature type="domain" description="LIM zinc-binding" evidence="6">
    <location>
        <begin position="325"/>
        <end position="385"/>
    </location>
</feature>
<feature type="compositionally biased region" description="Basic and acidic residues" evidence="5">
    <location>
        <begin position="193"/>
        <end position="217"/>
    </location>
</feature>
<evidence type="ECO:0000256" key="2">
    <source>
        <dbReference type="ARBA" id="ARBA00022833"/>
    </source>
</evidence>
<evidence type="ECO:0000256" key="4">
    <source>
        <dbReference type="PROSITE-ProRule" id="PRU00125"/>
    </source>
</evidence>
<dbReference type="InterPro" id="IPR001781">
    <property type="entry name" value="Znf_LIM"/>
</dbReference>
<feature type="domain" description="LIM zinc-binding" evidence="6">
    <location>
        <begin position="19"/>
        <end position="79"/>
    </location>
</feature>
<dbReference type="PANTHER" id="PTHR24206">
    <property type="entry name" value="OS06G0237300 PROTEIN"/>
    <property type="match status" value="1"/>
</dbReference>
<organism evidence="7">
    <name type="scientific">Aplanochytrium stocchinoi</name>
    <dbReference type="NCBI Taxonomy" id="215587"/>
    <lineage>
        <taxon>Eukaryota</taxon>
        <taxon>Sar</taxon>
        <taxon>Stramenopiles</taxon>
        <taxon>Bigyra</taxon>
        <taxon>Labyrinthulomycetes</taxon>
        <taxon>Thraustochytrida</taxon>
        <taxon>Thraustochytriidae</taxon>
        <taxon>Aplanochytrium</taxon>
    </lineage>
</organism>
<dbReference type="CDD" id="cd09358">
    <property type="entry name" value="LIM_Mical_like"/>
    <property type="match status" value="2"/>
</dbReference>
<protein>
    <recommendedName>
        <fullName evidence="6">LIM zinc-binding domain-containing protein</fullName>
    </recommendedName>
</protein>
<evidence type="ECO:0000256" key="1">
    <source>
        <dbReference type="ARBA" id="ARBA00022723"/>
    </source>
</evidence>
<dbReference type="SMART" id="SM00132">
    <property type="entry name" value="LIM"/>
    <property type="match status" value="2"/>
</dbReference>
<dbReference type="SUPFAM" id="SSF57716">
    <property type="entry name" value="Glucocorticoid receptor-like (DNA-binding domain)"/>
    <property type="match status" value="2"/>
</dbReference>
<evidence type="ECO:0000259" key="6">
    <source>
        <dbReference type="PROSITE" id="PS50023"/>
    </source>
</evidence>
<dbReference type="GO" id="GO:0046872">
    <property type="term" value="F:metal ion binding"/>
    <property type="evidence" value="ECO:0007669"/>
    <property type="project" value="UniProtKB-KW"/>
</dbReference>
<dbReference type="PROSITE" id="PS50023">
    <property type="entry name" value="LIM_DOMAIN_2"/>
    <property type="match status" value="2"/>
</dbReference>